<evidence type="ECO:0000313" key="2">
    <source>
        <dbReference type="Proteomes" id="UP000660729"/>
    </source>
</evidence>
<organism evidence="1 2">
    <name type="scientific">Pseudocercospora fuligena</name>
    <dbReference type="NCBI Taxonomy" id="685502"/>
    <lineage>
        <taxon>Eukaryota</taxon>
        <taxon>Fungi</taxon>
        <taxon>Dikarya</taxon>
        <taxon>Ascomycota</taxon>
        <taxon>Pezizomycotina</taxon>
        <taxon>Dothideomycetes</taxon>
        <taxon>Dothideomycetidae</taxon>
        <taxon>Mycosphaerellales</taxon>
        <taxon>Mycosphaerellaceae</taxon>
        <taxon>Pseudocercospora</taxon>
    </lineage>
</organism>
<gene>
    <name evidence="1" type="ORF">HII31_10334</name>
</gene>
<comment type="caution">
    <text evidence="1">The sequence shown here is derived from an EMBL/GenBank/DDBJ whole genome shotgun (WGS) entry which is preliminary data.</text>
</comment>
<reference evidence="1" key="1">
    <citation type="submission" date="2020-04" db="EMBL/GenBank/DDBJ databases">
        <title>Draft genome resource of the tomato pathogen Pseudocercospora fuligena.</title>
        <authorList>
            <person name="Zaccaron A."/>
        </authorList>
    </citation>
    <scope>NUCLEOTIDE SEQUENCE</scope>
    <source>
        <strain evidence="1">PF001</strain>
    </source>
</reference>
<sequence>MEPFGRMICIDLSIRMARCLVAAFDEGQNIPYDSWQCREDCRAYLGRLDSVREQLGQWIEDWIEDSSPPTWTECFEILGQKHFLNITNVISQIGVHHGNVMYAMRDRPASSEADLKTEEWRAWQDMIPKSEIPDRAVMQRIAFALHDDSGIATHLARLESAISQLHKASGAAVAHLQSLDIGSYGSPSEQIQAVLELRTRRKRFMTMLTKLYNPSSKFGSPYGIILRDPDDQCKVDSFHKSRRICVDILIKVPTTSDRPAMRRVQVAVPYRSSKSQKLDDPQLLIDAINGTEQDKDWNRLRTVQKLEGRFESIVHASSENLTGSGDASSPSRSSLEVLDLALALTNWVLLLWSTPCDAVTILKRTRDHIEYKCHLEAIRDELLPQLDTSGTEISQSDTSHAASDQGQSEHIFTARATLLCLGTVLIELALDRGITLSFPDAKTAMFKFAGQTQYFTLEDLLLRLNKWPSYEKAVKWCFTYALGSTIRPIFAEKVLMIAKRILDPLADFHERLKHFSTSAETTEDEERYQESANAYQYRNVRREYRGNRFNDKSRNHLGDNNLHLYFNPGSPDSTLVFPEIPQPGYVHGFNLPRIFEGMGMHSQPSARSKA</sequence>
<dbReference type="AlphaFoldDB" id="A0A8H6VIQ3"/>
<keyword evidence="2" id="KW-1185">Reference proteome</keyword>
<accession>A0A8H6VIQ3</accession>
<proteinExistence type="predicted"/>
<protein>
    <submittedName>
        <fullName evidence="1">Uncharacterized protein</fullName>
    </submittedName>
</protein>
<name>A0A8H6VIQ3_9PEZI</name>
<dbReference type="EMBL" id="JABCIY010000211">
    <property type="protein sequence ID" value="KAF7188270.1"/>
    <property type="molecule type" value="Genomic_DNA"/>
</dbReference>
<evidence type="ECO:0000313" key="1">
    <source>
        <dbReference type="EMBL" id="KAF7188270.1"/>
    </source>
</evidence>
<dbReference type="Proteomes" id="UP000660729">
    <property type="component" value="Unassembled WGS sequence"/>
</dbReference>